<evidence type="ECO:0000256" key="3">
    <source>
        <dbReference type="ARBA" id="ARBA00022723"/>
    </source>
</evidence>
<evidence type="ECO:0000256" key="4">
    <source>
        <dbReference type="ARBA" id="ARBA00022737"/>
    </source>
</evidence>
<comment type="function">
    <text evidence="8">Part of a membrane-bound complex that couples electron transfer with translocation of ions across the membrane.</text>
</comment>
<comment type="similarity">
    <text evidence="8">Belongs to the 4Fe4S bacterial-type ferredoxin family. RnfC subfamily.</text>
</comment>
<keyword evidence="1 8" id="KW-0813">Transport</keyword>
<keyword evidence="2 8" id="KW-0004">4Fe-4S</keyword>
<proteinExistence type="inferred from homology"/>
<evidence type="ECO:0000256" key="5">
    <source>
        <dbReference type="ARBA" id="ARBA00022982"/>
    </source>
</evidence>
<dbReference type="HAMAP" id="MF_00461">
    <property type="entry name" value="RsxC_RnfC"/>
    <property type="match status" value="1"/>
</dbReference>
<dbReference type="Pfam" id="PF01512">
    <property type="entry name" value="Complex1_51K"/>
    <property type="match status" value="1"/>
</dbReference>
<feature type="binding site" evidence="8">
    <location>
        <position position="374"/>
    </location>
    <ligand>
        <name>[4Fe-4S] cluster</name>
        <dbReference type="ChEBI" id="CHEBI:49883"/>
        <label>1</label>
    </ligand>
</feature>
<dbReference type="GeneID" id="78340958"/>
<dbReference type="InterPro" id="IPR019554">
    <property type="entry name" value="Soluble_ligand-bd"/>
</dbReference>
<name>A0A4Y1WPS2_9BACT</name>
<keyword evidence="8" id="KW-1278">Translocase</keyword>
<feature type="binding site" evidence="8">
    <location>
        <position position="413"/>
    </location>
    <ligand>
        <name>[4Fe-4S] cluster</name>
        <dbReference type="ChEBI" id="CHEBI:49883"/>
        <label>2</label>
    </ligand>
</feature>
<feature type="binding site" evidence="8">
    <location>
        <position position="378"/>
    </location>
    <ligand>
        <name>[4Fe-4S] cluster</name>
        <dbReference type="ChEBI" id="CHEBI:49883"/>
        <label>2</label>
    </ligand>
</feature>
<reference evidence="10" key="1">
    <citation type="submission" date="2019-06" db="EMBL/GenBank/DDBJ databases">
        <title>Alistipes onderdonkii subsp. vulgaris subsp. nov., Alistipes dispar sp. nov. and Alistipes communis sp. nov., isolated from human faeces, and creation of Alistipes onderdonkii subsp. onderdonkii subsp. nov.</title>
        <authorList>
            <person name="Sakamoto M."/>
            <person name="Ikeyama N."/>
            <person name="Ogata Y."/>
            <person name="Suda W."/>
            <person name="Iino T."/>
            <person name="Hattori M."/>
            <person name="Ohkuma M."/>
        </authorList>
    </citation>
    <scope>NUCLEOTIDE SEQUENCE [LARGE SCALE GENOMIC DNA]</scope>
    <source>
        <strain evidence="10">5CBH24</strain>
    </source>
</reference>
<gene>
    <name evidence="8" type="primary">rnfC</name>
    <name evidence="9" type="ORF">A5CBH24_02350</name>
</gene>
<dbReference type="SUPFAM" id="SSF46548">
    <property type="entry name" value="alpha-helical ferredoxin"/>
    <property type="match status" value="1"/>
</dbReference>
<dbReference type="GO" id="GO:0009055">
    <property type="term" value="F:electron transfer activity"/>
    <property type="evidence" value="ECO:0007669"/>
    <property type="project" value="InterPro"/>
</dbReference>
<feature type="binding site" evidence="8">
    <location>
        <position position="410"/>
    </location>
    <ligand>
        <name>[4Fe-4S] cluster</name>
        <dbReference type="ChEBI" id="CHEBI:49883"/>
        <label>2</label>
    </ligand>
</feature>
<dbReference type="PROSITE" id="PS51379">
    <property type="entry name" value="4FE4S_FER_2"/>
    <property type="match status" value="2"/>
</dbReference>
<dbReference type="OrthoDB" id="9767754at2"/>
<dbReference type="NCBIfam" id="NF003454">
    <property type="entry name" value="PRK05035.1"/>
    <property type="match status" value="1"/>
</dbReference>
<keyword evidence="8" id="KW-1003">Cell membrane</keyword>
<keyword evidence="3 8" id="KW-0479">Metal-binding</keyword>
<comment type="cofactor">
    <cofactor evidence="8">
        <name>[4Fe-4S] cluster</name>
        <dbReference type="ChEBI" id="CHEBI:49883"/>
    </cofactor>
    <text evidence="8">Binds 2 [4Fe-4S] clusters per subunit.</text>
</comment>
<dbReference type="GO" id="GO:0005886">
    <property type="term" value="C:plasma membrane"/>
    <property type="evidence" value="ECO:0007669"/>
    <property type="project" value="UniProtKB-SubCell"/>
</dbReference>
<dbReference type="InterPro" id="IPR010208">
    <property type="entry name" value="Ion_transpt_RnfC/RsxC"/>
</dbReference>
<dbReference type="Gene3D" id="3.30.70.20">
    <property type="match status" value="1"/>
</dbReference>
<keyword evidence="10" id="KW-1185">Reference proteome</keyword>
<feature type="binding site" evidence="8">
    <location>
        <position position="407"/>
    </location>
    <ligand>
        <name>[4Fe-4S] cluster</name>
        <dbReference type="ChEBI" id="CHEBI:49883"/>
        <label>2</label>
    </ligand>
</feature>
<dbReference type="InterPro" id="IPR017896">
    <property type="entry name" value="4Fe4S_Fe-S-bd"/>
</dbReference>
<evidence type="ECO:0000256" key="8">
    <source>
        <dbReference type="HAMAP-Rule" id="MF_00461"/>
    </source>
</evidence>
<dbReference type="KEGG" id="acou:A5CBH24_02350"/>
<keyword evidence="7 8" id="KW-0411">Iron-sulfur</keyword>
<dbReference type="PANTHER" id="PTHR43034">
    <property type="entry name" value="ION-TRANSLOCATING OXIDOREDUCTASE COMPLEX SUBUNIT C"/>
    <property type="match status" value="1"/>
</dbReference>
<dbReference type="RefSeq" id="WP_019131090.1">
    <property type="nucleotide sequence ID" value="NZ_AP019735.1"/>
</dbReference>
<sequence length="449" mass="47833">MKTFPIGGVHPSDNKLSRAVAVERFALPDEVRIPLAQHIGAPAVAKVAKGDKVLAGQLIAEAASFMSANIHAPVSGTVTAVDLQPNGQGVRQMMITIKREGDEWVPEVDLTPDLVRECTLEPKEILDRIKAAGIVGMGGATFPTHVKLSVPPGKKAEFLIINGVECEPYLTSDHRTMLEKGEELMVGTTILMRALGVKQAQIGIENNKPDAIAFLRELSKHYEGVRVTPLKVRYPQGGEKQLIAAVTGRQVPPPPGLPIDVGAVVCNASTTVAVYEAVQKRKPLVERIVTVTGKGMKTPSNYLVRMGTPIASLVEAAGGLPEGDVKVLNGGPMMGRAMVDLSSPVTKGCSGITVLGGAEAQRGAESACIKCAKCVQACPMGLEPYLLSKLSRKQLWERLEGEEVTSCIECGCCQFTCPADLPLLDYIRLGKQRVMGLIRARAAANAPKK</sequence>
<dbReference type="EC" id="7.-.-.-" evidence="8"/>
<protein>
    <recommendedName>
        <fullName evidence="8">Ion-translocating oxidoreductase complex subunit C</fullName>
        <ecNumber evidence="8">7.-.-.-</ecNumber>
    </recommendedName>
    <alternativeName>
        <fullName evidence="8">Rnf electron transport complex subunit C</fullName>
    </alternativeName>
</protein>
<dbReference type="InterPro" id="IPR037225">
    <property type="entry name" value="Nuo51_FMN-bd_sf"/>
</dbReference>
<dbReference type="InterPro" id="IPR017900">
    <property type="entry name" value="4Fe4S_Fe_S_CS"/>
</dbReference>
<dbReference type="AlphaFoldDB" id="A0A4Y1WPS2"/>
<comment type="subcellular location">
    <subcellularLocation>
        <location evidence="8">Cell membrane</location>
        <topology evidence="8">Peripheral membrane protein</topology>
    </subcellularLocation>
</comment>
<evidence type="ECO:0000313" key="10">
    <source>
        <dbReference type="Proteomes" id="UP000318946"/>
    </source>
</evidence>
<keyword evidence="6 8" id="KW-0408">Iron</keyword>
<dbReference type="GO" id="GO:0051539">
    <property type="term" value="F:4 iron, 4 sulfur cluster binding"/>
    <property type="evidence" value="ECO:0007669"/>
    <property type="project" value="UniProtKB-KW"/>
</dbReference>
<comment type="subunit">
    <text evidence="8">The complex is composed of six subunits: RnfA, RnfB, RnfC, RnfD, RnfE and RnfG.</text>
</comment>
<dbReference type="EMBL" id="AP019735">
    <property type="protein sequence ID" value="BBL02922.1"/>
    <property type="molecule type" value="Genomic_DNA"/>
</dbReference>
<dbReference type="Pfam" id="PF13534">
    <property type="entry name" value="Fer4_17"/>
    <property type="match status" value="1"/>
</dbReference>
<dbReference type="Pfam" id="PF13375">
    <property type="entry name" value="RnfC_N"/>
    <property type="match status" value="1"/>
</dbReference>
<dbReference type="SUPFAM" id="SSF142019">
    <property type="entry name" value="Nqo1 FMN-binding domain-like"/>
    <property type="match status" value="1"/>
</dbReference>
<dbReference type="Gene3D" id="3.40.50.11540">
    <property type="entry name" value="NADH-ubiquinone oxidoreductase 51kDa subunit"/>
    <property type="match status" value="1"/>
</dbReference>
<feature type="binding site" evidence="8">
    <location>
        <position position="417"/>
    </location>
    <ligand>
        <name>[4Fe-4S] cluster</name>
        <dbReference type="ChEBI" id="CHEBI:49883"/>
        <label>1</label>
    </ligand>
</feature>
<accession>A0A4Y1WPS2</accession>
<evidence type="ECO:0000313" key="9">
    <source>
        <dbReference type="EMBL" id="BBL02922.1"/>
    </source>
</evidence>
<dbReference type="GO" id="GO:0046872">
    <property type="term" value="F:metal ion binding"/>
    <property type="evidence" value="ECO:0007669"/>
    <property type="project" value="UniProtKB-KW"/>
</dbReference>
<feature type="binding site" evidence="8">
    <location>
        <position position="368"/>
    </location>
    <ligand>
        <name>[4Fe-4S] cluster</name>
        <dbReference type="ChEBI" id="CHEBI:49883"/>
        <label>1</label>
    </ligand>
</feature>
<keyword evidence="8" id="KW-0472">Membrane</keyword>
<evidence type="ECO:0000256" key="2">
    <source>
        <dbReference type="ARBA" id="ARBA00022485"/>
    </source>
</evidence>
<evidence type="ECO:0000256" key="1">
    <source>
        <dbReference type="ARBA" id="ARBA00022448"/>
    </source>
</evidence>
<dbReference type="InterPro" id="IPR026902">
    <property type="entry name" value="RnfC_N"/>
</dbReference>
<keyword evidence="4 8" id="KW-0677">Repeat</keyword>
<dbReference type="Gene3D" id="2.40.50.100">
    <property type="match status" value="1"/>
</dbReference>
<dbReference type="Pfam" id="PF10531">
    <property type="entry name" value="SLBB"/>
    <property type="match status" value="1"/>
</dbReference>
<evidence type="ECO:0000256" key="6">
    <source>
        <dbReference type="ARBA" id="ARBA00023004"/>
    </source>
</evidence>
<feature type="binding site" evidence="8">
    <location>
        <position position="371"/>
    </location>
    <ligand>
        <name>[4Fe-4S] cluster</name>
        <dbReference type="ChEBI" id="CHEBI:49883"/>
        <label>1</label>
    </ligand>
</feature>
<keyword evidence="5 8" id="KW-0249">Electron transport</keyword>
<dbReference type="Proteomes" id="UP000318946">
    <property type="component" value="Chromosome"/>
</dbReference>
<dbReference type="InterPro" id="IPR011538">
    <property type="entry name" value="Nuo51_FMN-bd"/>
</dbReference>
<evidence type="ECO:0000256" key="7">
    <source>
        <dbReference type="ARBA" id="ARBA00023014"/>
    </source>
</evidence>
<dbReference type="NCBIfam" id="TIGR01945">
    <property type="entry name" value="rnfC"/>
    <property type="match status" value="1"/>
</dbReference>
<dbReference type="PANTHER" id="PTHR43034:SF2">
    <property type="entry name" value="ION-TRANSLOCATING OXIDOREDUCTASE COMPLEX SUBUNIT C"/>
    <property type="match status" value="1"/>
</dbReference>
<dbReference type="PROSITE" id="PS00198">
    <property type="entry name" value="4FE4S_FER_1"/>
    <property type="match status" value="2"/>
</dbReference>
<dbReference type="GO" id="GO:0022900">
    <property type="term" value="P:electron transport chain"/>
    <property type="evidence" value="ECO:0007669"/>
    <property type="project" value="UniProtKB-UniRule"/>
</dbReference>
<organism evidence="9 10">
    <name type="scientific">Alistipes communis</name>
    <dbReference type="NCBI Taxonomy" id="2585118"/>
    <lineage>
        <taxon>Bacteria</taxon>
        <taxon>Pseudomonadati</taxon>
        <taxon>Bacteroidota</taxon>
        <taxon>Bacteroidia</taxon>
        <taxon>Bacteroidales</taxon>
        <taxon>Rikenellaceae</taxon>
        <taxon>Alistipes</taxon>
    </lineage>
</organism>